<dbReference type="SUPFAM" id="SSF47986">
    <property type="entry name" value="DEATH domain"/>
    <property type="match status" value="1"/>
</dbReference>
<feature type="region of interest" description="Disordered" evidence="1">
    <location>
        <begin position="161"/>
        <end position="184"/>
    </location>
</feature>
<name>A0AAD1WIW9_PELCU</name>
<dbReference type="AlphaFoldDB" id="A0AAD1WIW9"/>
<dbReference type="EMBL" id="OW240918">
    <property type="protein sequence ID" value="CAH2308113.1"/>
    <property type="molecule type" value="Genomic_DNA"/>
</dbReference>
<evidence type="ECO:0000256" key="1">
    <source>
        <dbReference type="SAM" id="MobiDB-lite"/>
    </source>
</evidence>
<evidence type="ECO:0000313" key="3">
    <source>
        <dbReference type="EMBL" id="CAH2308113.1"/>
    </source>
</evidence>
<feature type="region of interest" description="Disordered" evidence="1">
    <location>
        <begin position="226"/>
        <end position="279"/>
    </location>
</feature>
<dbReference type="Proteomes" id="UP001295444">
    <property type="component" value="Chromosome 07"/>
</dbReference>
<feature type="domain" description="Pyrin" evidence="2">
    <location>
        <begin position="1"/>
        <end position="92"/>
    </location>
</feature>
<organism evidence="3 4">
    <name type="scientific">Pelobates cultripes</name>
    <name type="common">Western spadefoot toad</name>
    <dbReference type="NCBI Taxonomy" id="61616"/>
    <lineage>
        <taxon>Eukaryota</taxon>
        <taxon>Metazoa</taxon>
        <taxon>Chordata</taxon>
        <taxon>Craniata</taxon>
        <taxon>Vertebrata</taxon>
        <taxon>Euteleostomi</taxon>
        <taxon>Amphibia</taxon>
        <taxon>Batrachia</taxon>
        <taxon>Anura</taxon>
        <taxon>Pelobatoidea</taxon>
        <taxon>Pelobatidae</taxon>
        <taxon>Pelobates</taxon>
    </lineage>
</organism>
<accession>A0AAD1WIW9</accession>
<dbReference type="InterPro" id="IPR011029">
    <property type="entry name" value="DEATH-like_dom_sf"/>
</dbReference>
<keyword evidence="4" id="KW-1185">Reference proteome</keyword>
<evidence type="ECO:0000313" key="4">
    <source>
        <dbReference type="Proteomes" id="UP001295444"/>
    </source>
</evidence>
<evidence type="ECO:0000259" key="2">
    <source>
        <dbReference type="PROSITE" id="PS50824"/>
    </source>
</evidence>
<feature type="compositionally biased region" description="Polar residues" evidence="1">
    <location>
        <begin position="172"/>
        <end position="182"/>
    </location>
</feature>
<dbReference type="Pfam" id="PF02758">
    <property type="entry name" value="PYRIN"/>
    <property type="match status" value="1"/>
</dbReference>
<dbReference type="SMART" id="SM01289">
    <property type="entry name" value="PYRIN"/>
    <property type="match status" value="1"/>
</dbReference>
<sequence>MFSKVKDILVYALKNIDSQQFKSFKTKLNICELPSPWHGIANSTLQNLDQEDTATHIISYNTINQAPEIVMWILEKINERQLCLEVRTKLKKVGYRSCNVDDKETQTDPVDVMMLNEKTPHKTLDSAPFARVINTQNATDIHRRLKQWGKGSHCKRKLVKKTSRKTQKKTSEWNTRNKQPPITSFFPKLNKHLERRLHDKHHREDQIHVDFHTPRRLAPIFQERTNLRNSTPAHKLRRRAGKENQGTQLRSCVSCKRTLKMSSGGSERAGNSKRRRREM</sequence>
<reference evidence="3" key="1">
    <citation type="submission" date="2022-03" db="EMBL/GenBank/DDBJ databases">
        <authorList>
            <person name="Alioto T."/>
            <person name="Alioto T."/>
            <person name="Gomez Garrido J."/>
        </authorList>
    </citation>
    <scope>NUCLEOTIDE SEQUENCE</scope>
</reference>
<dbReference type="PROSITE" id="PS50824">
    <property type="entry name" value="DAPIN"/>
    <property type="match status" value="1"/>
</dbReference>
<dbReference type="InterPro" id="IPR004020">
    <property type="entry name" value="DAPIN"/>
</dbReference>
<proteinExistence type="predicted"/>
<dbReference type="Gene3D" id="1.10.533.10">
    <property type="entry name" value="Death Domain, Fas"/>
    <property type="match status" value="1"/>
</dbReference>
<gene>
    <name evidence="3" type="ORF">PECUL_23A049763</name>
</gene>
<protein>
    <recommendedName>
        <fullName evidence="2">Pyrin domain-containing protein</fullName>
    </recommendedName>
</protein>